<dbReference type="GO" id="GO:0051604">
    <property type="term" value="P:protein maturation"/>
    <property type="evidence" value="ECO:0007669"/>
    <property type="project" value="UniProtKB-UniRule"/>
</dbReference>
<dbReference type="Proteomes" id="UP000281955">
    <property type="component" value="Unassembled WGS sequence"/>
</dbReference>
<evidence type="ECO:0000313" key="3">
    <source>
        <dbReference type="EMBL" id="RKS67894.1"/>
    </source>
</evidence>
<dbReference type="GO" id="GO:0016829">
    <property type="term" value="F:lyase activity"/>
    <property type="evidence" value="ECO:0007669"/>
    <property type="project" value="UniProtKB-UniRule"/>
</dbReference>
<reference evidence="3 4" key="1">
    <citation type="submission" date="2018-10" db="EMBL/GenBank/DDBJ databases">
        <title>Genomic Encyclopedia of Archaeal and Bacterial Type Strains, Phase II (KMG-II): from individual species to whole genera.</title>
        <authorList>
            <person name="Goeker M."/>
        </authorList>
    </citation>
    <scope>NUCLEOTIDE SEQUENCE [LARGE SCALE GENOMIC DNA]</scope>
    <source>
        <strain evidence="3 4">RP-AC37</strain>
    </source>
</reference>
<evidence type="ECO:0000313" key="4">
    <source>
        <dbReference type="Proteomes" id="UP000281955"/>
    </source>
</evidence>
<comment type="similarity">
    <text evidence="2">Belongs to the LarC family.</text>
</comment>
<keyword evidence="4" id="KW-1185">Reference proteome</keyword>
<comment type="catalytic activity">
    <reaction evidence="2">
        <text>Ni(II)-pyridinium-3,5-bisthiocarboxylate mononucleotide = pyridinium-3,5-bisthiocarboxylate mononucleotide + Ni(2+)</text>
        <dbReference type="Rhea" id="RHEA:54784"/>
        <dbReference type="ChEBI" id="CHEBI:49786"/>
        <dbReference type="ChEBI" id="CHEBI:137372"/>
        <dbReference type="ChEBI" id="CHEBI:137373"/>
        <dbReference type="EC" id="4.99.1.12"/>
    </reaction>
</comment>
<comment type="caution">
    <text evidence="3">The sequence shown here is derived from an EMBL/GenBank/DDBJ whole genome shotgun (WGS) entry which is preliminary data.</text>
</comment>
<evidence type="ECO:0000256" key="1">
    <source>
        <dbReference type="ARBA" id="ARBA00022596"/>
    </source>
</evidence>
<organism evidence="3 4">
    <name type="scientific">Motilibacter peucedani</name>
    <dbReference type="NCBI Taxonomy" id="598650"/>
    <lineage>
        <taxon>Bacteria</taxon>
        <taxon>Bacillati</taxon>
        <taxon>Actinomycetota</taxon>
        <taxon>Actinomycetes</taxon>
        <taxon>Motilibacterales</taxon>
        <taxon>Motilibacteraceae</taxon>
        <taxon>Motilibacter</taxon>
    </lineage>
</organism>
<evidence type="ECO:0000256" key="2">
    <source>
        <dbReference type="HAMAP-Rule" id="MF_01074"/>
    </source>
</evidence>
<keyword evidence="2" id="KW-0456">Lyase</keyword>
<dbReference type="PANTHER" id="PTHR36566:SF1">
    <property type="entry name" value="PYRIDINIUM-3,5-BISTHIOCARBOXYLIC ACID MONONUCLEOTIDE NICKEL INSERTION PROTEIN"/>
    <property type="match status" value="1"/>
</dbReference>
<accession>A0A420XJI9</accession>
<name>A0A420XJI9_9ACTN</name>
<comment type="function">
    <text evidence="2">Involved in the biosynthesis of a nickel-pincer cofactor ((SCS)Ni(II) pincer complex). Binds Ni(2+), and functions in nickel delivery to pyridinium-3,5-bisthiocarboxylic acid mononucleotide (P2TMN), to form the mature cofactor. Is thus probably required for the activation of nickel-pincer cofactor-dependent enzymes.</text>
</comment>
<dbReference type="NCBIfam" id="TIGR00299">
    <property type="entry name" value="nickel pincer cofactor biosynthesis protein LarC"/>
    <property type="match status" value="1"/>
</dbReference>
<dbReference type="EMBL" id="RBWV01000017">
    <property type="protein sequence ID" value="RKS67894.1"/>
    <property type="molecule type" value="Genomic_DNA"/>
</dbReference>
<gene>
    <name evidence="2" type="primary">larC</name>
    <name evidence="3" type="ORF">CLV35_3798</name>
</gene>
<protein>
    <recommendedName>
        <fullName evidence="2">Pyridinium-3,5-bisthiocarboxylic acid mononucleotide nickel insertion protein</fullName>
        <shortName evidence="2">P2TMN nickel insertion protein</shortName>
        <ecNumber evidence="2">4.99.1.12</ecNumber>
    </recommendedName>
    <alternativeName>
        <fullName evidence="2">Nickel-pincer cofactor biosynthesis protein LarC</fullName>
    </alternativeName>
</protein>
<dbReference type="PANTHER" id="PTHR36566">
    <property type="entry name" value="NICKEL INSERTION PROTEIN-RELATED"/>
    <property type="match status" value="1"/>
</dbReference>
<dbReference type="GO" id="GO:0016151">
    <property type="term" value="F:nickel cation binding"/>
    <property type="evidence" value="ECO:0007669"/>
    <property type="project" value="UniProtKB-UniRule"/>
</dbReference>
<dbReference type="HAMAP" id="MF_01074">
    <property type="entry name" value="LarC"/>
    <property type="match status" value="1"/>
</dbReference>
<sequence length="400" mass="40936">MTLAWFDCSAGASGDMLLGALLDAGASLEAVQAAVAAVDADQVSLEVRTVSRHGLRAAKADVRTAADPRPRTWSDLRRLLEGAVLAEPVRVAALRVFTALAEAEGRIHGVPADDVHFHEVGALDSIADVVGTCAALHDLGVTQVFASPVAVGSGSVRSEHGRLPVPVPAVVALLAAAGAPVTPGAAPVELCTPTGAAVLAALCEGFGPLPAMTLQASGTGAGTRELDQAANVVRVLLGSPTADAPAPSSAVVLEATVDDLDPRLWPEVLARLLDAGAADAWLVPVLMKKGRPGHVLSVLARPARLPALREVVFRETTTLGLREHAVDKHELARDFVVVHVDGVRVAVKRGWLAGEVVTATPEHADVLAASAALDRPVKDVLAAAQAAYAAAVEAEAYAGS</sequence>
<keyword evidence="1 2" id="KW-0533">Nickel</keyword>
<dbReference type="Pfam" id="PF01969">
    <property type="entry name" value="Ni_insertion"/>
    <property type="match status" value="1"/>
</dbReference>
<proteinExistence type="inferred from homology"/>
<dbReference type="RefSeq" id="WP_121195053.1">
    <property type="nucleotide sequence ID" value="NZ_RBWV01000017.1"/>
</dbReference>
<dbReference type="InterPro" id="IPR002822">
    <property type="entry name" value="Ni_insertion"/>
</dbReference>
<dbReference type="Gene3D" id="3.30.70.1380">
    <property type="entry name" value="Transcriptional regulatory protein pf0864 domain like"/>
    <property type="match status" value="1"/>
</dbReference>
<dbReference type="OrthoDB" id="9765625at2"/>
<dbReference type="InParanoid" id="A0A420XJI9"/>
<dbReference type="EC" id="4.99.1.12" evidence="2"/>
<dbReference type="AlphaFoldDB" id="A0A420XJI9"/>